<name>A0ABX9U128_9GAMM</name>
<keyword evidence="2" id="KW-1185">Reference proteome</keyword>
<evidence type="ECO:0000313" key="1">
    <source>
        <dbReference type="EMBL" id="RLL36276.1"/>
    </source>
</evidence>
<dbReference type="RefSeq" id="WP_121533600.1">
    <property type="nucleotide sequence ID" value="NZ_RCHE01000086.1"/>
</dbReference>
<dbReference type="Proteomes" id="UP000273105">
    <property type="component" value="Unassembled WGS sequence"/>
</dbReference>
<proteinExistence type="predicted"/>
<gene>
    <name evidence="1" type="ORF">D9K79_17980</name>
</gene>
<accession>A0ABX9U128</accession>
<comment type="caution">
    <text evidence="1">The sequence shown here is derived from an EMBL/GenBank/DDBJ whole genome shotgun (WGS) entry which is preliminary data.</text>
</comment>
<evidence type="ECO:0008006" key="3">
    <source>
        <dbReference type="Google" id="ProtNLM"/>
    </source>
</evidence>
<protein>
    <recommendedName>
        <fullName evidence="3">DNA-binding protein</fullName>
    </recommendedName>
</protein>
<dbReference type="EMBL" id="RCHE01000086">
    <property type="protein sequence ID" value="RLL36276.1"/>
    <property type="molecule type" value="Genomic_DNA"/>
</dbReference>
<reference evidence="1 2" key="1">
    <citation type="submission" date="2018-09" db="EMBL/GenBank/DDBJ databases">
        <title>The draft genome of Acinetobacter sp. strains.</title>
        <authorList>
            <person name="Qin J."/>
            <person name="Feng Y."/>
            <person name="Zong Z."/>
        </authorList>
    </citation>
    <scope>NUCLEOTIDE SEQUENCE [LARGE SCALE GENOMIC DNA]</scope>
    <source>
        <strain evidence="1 2">WCHAc060001</strain>
    </source>
</reference>
<sequence length="99" mass="11065">MTQQTKVTLVGAKATDWKSEDGRHYDYVNLYGIIPLDVSQGNAVGQGVVEFKWQDSRNLVRLTGLKFPVEVILELDMVSTGKAMKQVLTNVILPSEQQK</sequence>
<evidence type="ECO:0000313" key="2">
    <source>
        <dbReference type="Proteomes" id="UP000273105"/>
    </source>
</evidence>
<organism evidence="1 2">
    <name type="scientific">Acinetobacter cumulans</name>
    <dbReference type="NCBI Taxonomy" id="2136182"/>
    <lineage>
        <taxon>Bacteria</taxon>
        <taxon>Pseudomonadati</taxon>
        <taxon>Pseudomonadota</taxon>
        <taxon>Gammaproteobacteria</taxon>
        <taxon>Moraxellales</taxon>
        <taxon>Moraxellaceae</taxon>
        <taxon>Acinetobacter</taxon>
    </lineage>
</organism>